<dbReference type="InParanoid" id="A0A3M0CGM8"/>
<accession>A0A3M0CGM8</accession>
<dbReference type="InterPro" id="IPR036396">
    <property type="entry name" value="Cyt_P450_sf"/>
</dbReference>
<name>A0A3M0CGM8_9PROT</name>
<dbReference type="GO" id="GO:0005506">
    <property type="term" value="F:iron ion binding"/>
    <property type="evidence" value="ECO:0007669"/>
    <property type="project" value="InterPro"/>
</dbReference>
<comment type="caution">
    <text evidence="1">The sequence shown here is derived from an EMBL/GenBank/DDBJ whole genome shotgun (WGS) entry which is preliminary data.</text>
</comment>
<dbReference type="EMBL" id="REFR01000010">
    <property type="protein sequence ID" value="RMB08778.1"/>
    <property type="molecule type" value="Genomic_DNA"/>
</dbReference>
<dbReference type="Proteomes" id="UP000271227">
    <property type="component" value="Unassembled WGS sequence"/>
</dbReference>
<evidence type="ECO:0000313" key="1">
    <source>
        <dbReference type="EMBL" id="RMB08778.1"/>
    </source>
</evidence>
<gene>
    <name evidence="1" type="ORF">BXY39_1418</name>
</gene>
<keyword evidence="2" id="KW-1185">Reference proteome</keyword>
<dbReference type="RefSeq" id="WP_121938112.1">
    <property type="nucleotide sequence ID" value="NZ_REFR01000010.1"/>
</dbReference>
<reference evidence="1 2" key="1">
    <citation type="submission" date="2018-10" db="EMBL/GenBank/DDBJ databases">
        <title>Genomic Encyclopedia of Archaeal and Bacterial Type Strains, Phase II (KMG-II): from individual species to whole genera.</title>
        <authorList>
            <person name="Goeker M."/>
        </authorList>
    </citation>
    <scope>NUCLEOTIDE SEQUENCE [LARGE SCALE GENOMIC DNA]</scope>
    <source>
        <strain evidence="1 2">DSM 25217</strain>
    </source>
</reference>
<dbReference type="Gene3D" id="1.10.630.10">
    <property type="entry name" value="Cytochrome P450"/>
    <property type="match status" value="1"/>
</dbReference>
<sequence>MTLKSPFRPDIGLEDLGANNPLPLYAAMREDRPVCSLNTPGMCALSRYDDVKFAMERTDLFSASGQKALIQPDWLPDDLKRDLFIAVRPVMTLPASMIRTGLT</sequence>
<proteinExistence type="predicted"/>
<dbReference type="GO" id="GO:0016705">
    <property type="term" value="F:oxidoreductase activity, acting on paired donors, with incorporation or reduction of molecular oxygen"/>
    <property type="evidence" value="ECO:0007669"/>
    <property type="project" value="InterPro"/>
</dbReference>
<dbReference type="GO" id="GO:0020037">
    <property type="term" value="F:heme binding"/>
    <property type="evidence" value="ECO:0007669"/>
    <property type="project" value="InterPro"/>
</dbReference>
<dbReference type="GO" id="GO:0004497">
    <property type="term" value="F:monooxygenase activity"/>
    <property type="evidence" value="ECO:0007669"/>
    <property type="project" value="InterPro"/>
</dbReference>
<organism evidence="1 2">
    <name type="scientific">Eilatimonas milleporae</name>
    <dbReference type="NCBI Taxonomy" id="911205"/>
    <lineage>
        <taxon>Bacteria</taxon>
        <taxon>Pseudomonadati</taxon>
        <taxon>Pseudomonadota</taxon>
        <taxon>Alphaproteobacteria</taxon>
        <taxon>Kordiimonadales</taxon>
        <taxon>Kordiimonadaceae</taxon>
        <taxon>Eilatimonas</taxon>
    </lineage>
</organism>
<protein>
    <submittedName>
        <fullName evidence="1">Uncharacterized protein</fullName>
    </submittedName>
</protein>
<dbReference type="AlphaFoldDB" id="A0A3M0CGM8"/>
<evidence type="ECO:0000313" key="2">
    <source>
        <dbReference type="Proteomes" id="UP000271227"/>
    </source>
</evidence>